<dbReference type="PANTHER" id="PTHR30023">
    <property type="entry name" value="D-ALANYL-D-ALANINE CARBOXYPEPTIDASE"/>
    <property type="match status" value="1"/>
</dbReference>
<dbReference type="GO" id="GO:0000270">
    <property type="term" value="P:peptidoglycan metabolic process"/>
    <property type="evidence" value="ECO:0007669"/>
    <property type="project" value="TreeGrafter"/>
</dbReference>
<dbReference type="SUPFAM" id="SSF56601">
    <property type="entry name" value="beta-lactamase/transpeptidase-like"/>
    <property type="match status" value="1"/>
</dbReference>
<dbReference type="InterPro" id="IPR012338">
    <property type="entry name" value="Beta-lactam/transpept-like"/>
</dbReference>
<evidence type="ECO:0000256" key="2">
    <source>
        <dbReference type="ARBA" id="ARBA00022801"/>
    </source>
</evidence>
<dbReference type="PANTHER" id="PTHR30023:SF0">
    <property type="entry name" value="PENICILLIN-SENSITIVE CARBOXYPEPTIDASE A"/>
    <property type="match status" value="1"/>
</dbReference>
<comment type="similarity">
    <text evidence="1">Belongs to the peptidase S13 family.</text>
</comment>
<accession>A0A1A8XLP3</accession>
<dbReference type="Gene3D" id="3.50.80.20">
    <property type="entry name" value="D-Ala-D-Ala carboxypeptidase C, peptidase S13"/>
    <property type="match status" value="1"/>
</dbReference>
<dbReference type="PRINTS" id="PR00922">
    <property type="entry name" value="DADACBPTASE3"/>
</dbReference>
<dbReference type="AlphaFoldDB" id="A0A1A8XLP3"/>
<dbReference type="InterPro" id="IPR000667">
    <property type="entry name" value="Peptidase_S13"/>
</dbReference>
<protein>
    <submittedName>
        <fullName evidence="4">D-alanyl-D-alanine carboxypeptidase/D-alanyl-D-alanine-endopeptidase</fullName>
        <ecNumber evidence="4">3.4.16.4</ecNumber>
    </submittedName>
</protein>
<dbReference type="STRING" id="1860102.ACCAA_200088"/>
<feature type="chain" id="PRO_5008381602" evidence="3">
    <location>
        <begin position="26"/>
        <end position="468"/>
    </location>
</feature>
<keyword evidence="3" id="KW-0732">Signal</keyword>
<dbReference type="GO" id="GO:0006508">
    <property type="term" value="P:proteolysis"/>
    <property type="evidence" value="ECO:0007669"/>
    <property type="project" value="InterPro"/>
</dbReference>
<organism evidence="4 5">
    <name type="scientific">Candidatus Accumulibacter aalborgensis</name>
    <dbReference type="NCBI Taxonomy" id="1860102"/>
    <lineage>
        <taxon>Bacteria</taxon>
        <taxon>Pseudomonadati</taxon>
        <taxon>Pseudomonadota</taxon>
        <taxon>Betaproteobacteria</taxon>
        <taxon>Candidatus Accumulibacter</taxon>
    </lineage>
</organism>
<dbReference type="GO" id="GO:0009002">
    <property type="term" value="F:serine-type D-Ala-D-Ala carboxypeptidase activity"/>
    <property type="evidence" value="ECO:0007669"/>
    <property type="project" value="UniProtKB-EC"/>
</dbReference>
<keyword evidence="2 4" id="KW-0378">Hydrolase</keyword>
<evidence type="ECO:0000256" key="1">
    <source>
        <dbReference type="ARBA" id="ARBA00006096"/>
    </source>
</evidence>
<evidence type="ECO:0000313" key="4">
    <source>
        <dbReference type="EMBL" id="SBT05332.1"/>
    </source>
</evidence>
<dbReference type="RefSeq" id="WP_245754477.1">
    <property type="nucleotide sequence ID" value="NZ_FLQX01000095.1"/>
</dbReference>
<proteinExistence type="inferred from homology"/>
<gene>
    <name evidence="4" type="ORF">ACCAA_200088</name>
</gene>
<feature type="signal peptide" evidence="3">
    <location>
        <begin position="1"/>
        <end position="25"/>
    </location>
</feature>
<dbReference type="NCBIfam" id="TIGR00666">
    <property type="entry name" value="PBP4"/>
    <property type="match status" value="1"/>
</dbReference>
<sequence>MRHRGAPRALIALFLGVLTLPTARAADLPPAVSQALQDAGIPARSVGIVVQAVDGGPALLSHNAHQPMNPASAMKLVTTYAGLELLGPAHTWRTEALAENAPADGQLDGPLYLRGSGDPKLALEQFWLLLRQLRARGVNEISGDLVLDRSAFALAAHDPGEFDNEPLRPYNAGPDALLVNLRSVRLTLQPDPAHKTVNVIAETPSEGLRVSNHLSLGREACGDWREQVKPAVSGQTVELSGSFPAACGEKALHLAPWSADQQVEGLFRALWRELGGSFGGRVRDGRVPAGARTLAIQESPALGEIVRDINKFSNNVMARQLFLSLDSERPATADGARRQIAGWLQAKGLKLPELVLENGSGLSRSERISAEGLALLLRAAWQSPVMPELIASLPLAGVDGTLRKRFGDGSATGRAHLKTGYLEGVRALAGYVLDHSGKRWIVVCLLNDPKARLGKPAMDALLLWVAKR</sequence>
<keyword evidence="4" id="KW-0645">Protease</keyword>
<evidence type="ECO:0000256" key="3">
    <source>
        <dbReference type="SAM" id="SignalP"/>
    </source>
</evidence>
<dbReference type="EC" id="3.4.16.4" evidence="4"/>
<keyword evidence="4" id="KW-0121">Carboxypeptidase</keyword>
<dbReference type="Pfam" id="PF02113">
    <property type="entry name" value="Peptidase_S13"/>
    <property type="match status" value="1"/>
</dbReference>
<evidence type="ECO:0000313" key="5">
    <source>
        <dbReference type="Proteomes" id="UP000199169"/>
    </source>
</evidence>
<reference evidence="4 5" key="1">
    <citation type="submission" date="2016-06" db="EMBL/GenBank/DDBJ databases">
        <authorList>
            <person name="Kjaerup R.B."/>
            <person name="Dalgaard T.S."/>
            <person name="Juul-Madsen H.R."/>
        </authorList>
    </citation>
    <scope>NUCLEOTIDE SEQUENCE [LARGE SCALE GENOMIC DNA]</scope>
    <source>
        <strain evidence="4">3</strain>
    </source>
</reference>
<dbReference type="Proteomes" id="UP000199169">
    <property type="component" value="Unassembled WGS sequence"/>
</dbReference>
<dbReference type="Gene3D" id="3.40.710.10">
    <property type="entry name" value="DD-peptidase/beta-lactamase superfamily"/>
    <property type="match status" value="2"/>
</dbReference>
<dbReference type="EMBL" id="FLQX01000095">
    <property type="protein sequence ID" value="SBT05332.1"/>
    <property type="molecule type" value="Genomic_DNA"/>
</dbReference>
<name>A0A1A8XLP3_9PROT</name>
<keyword evidence="5" id="KW-1185">Reference proteome</keyword>